<sequence>MIRECIVCGKGFKCSPSDKTVTCCKECSRINKSRTHQGKSNKWSEESRKRLSERGKTANLQEGTKAALKSPRSGRYETNVNAKKWHIVSPDGQHYKFKNLHHWARQNCALFGFDETEENAIKIAKGLQHAKAGELGKKYAFTSTYKGWRIIID</sequence>
<proteinExistence type="predicted"/>
<evidence type="ECO:0000313" key="3">
    <source>
        <dbReference type="Proteomes" id="UP000261111"/>
    </source>
</evidence>
<feature type="compositionally biased region" description="Basic and acidic residues" evidence="1">
    <location>
        <begin position="42"/>
        <end position="56"/>
    </location>
</feature>
<dbReference type="Proteomes" id="UP000261111">
    <property type="component" value="Unassembled WGS sequence"/>
</dbReference>
<accession>A0A3E2WKW3</accession>
<dbReference type="EMBL" id="QVIA01000025">
    <property type="protein sequence ID" value="RGC27217.1"/>
    <property type="molecule type" value="Genomic_DNA"/>
</dbReference>
<organism evidence="2 3">
    <name type="scientific">Hungatella hathewayi</name>
    <dbReference type="NCBI Taxonomy" id="154046"/>
    <lineage>
        <taxon>Bacteria</taxon>
        <taxon>Bacillati</taxon>
        <taxon>Bacillota</taxon>
        <taxon>Clostridia</taxon>
        <taxon>Lachnospirales</taxon>
        <taxon>Lachnospiraceae</taxon>
        <taxon>Hungatella</taxon>
    </lineage>
</organism>
<comment type="caution">
    <text evidence="2">The sequence shown here is derived from an EMBL/GenBank/DDBJ whole genome shotgun (WGS) entry which is preliminary data.</text>
</comment>
<protein>
    <submittedName>
        <fullName evidence="2">Uncharacterized protein</fullName>
    </submittedName>
</protein>
<dbReference type="AlphaFoldDB" id="A0A3E2WKW3"/>
<name>A0A3E2WKW3_9FIRM</name>
<feature type="region of interest" description="Disordered" evidence="1">
    <location>
        <begin position="35"/>
        <end position="75"/>
    </location>
</feature>
<gene>
    <name evidence="2" type="ORF">DWX41_18285</name>
</gene>
<evidence type="ECO:0000313" key="2">
    <source>
        <dbReference type="EMBL" id="RGC27217.1"/>
    </source>
</evidence>
<evidence type="ECO:0000256" key="1">
    <source>
        <dbReference type="SAM" id="MobiDB-lite"/>
    </source>
</evidence>
<dbReference type="RefSeq" id="WP_117441183.1">
    <property type="nucleotide sequence ID" value="NZ_QVIA01000025.1"/>
</dbReference>
<reference evidence="2 3" key="1">
    <citation type="submission" date="2018-08" db="EMBL/GenBank/DDBJ databases">
        <title>A genome reference for cultivated species of the human gut microbiota.</title>
        <authorList>
            <person name="Zou Y."/>
            <person name="Xue W."/>
            <person name="Luo G."/>
        </authorList>
    </citation>
    <scope>NUCLEOTIDE SEQUENCE [LARGE SCALE GENOMIC DNA]</scope>
    <source>
        <strain evidence="2 3">AF19-21</strain>
    </source>
</reference>